<dbReference type="RefSeq" id="WP_168917685.1">
    <property type="nucleotide sequence ID" value="NZ_CP050804.1"/>
</dbReference>
<keyword evidence="2" id="KW-0808">Transferase</keyword>
<dbReference type="InterPro" id="IPR000182">
    <property type="entry name" value="GNAT_dom"/>
</dbReference>
<dbReference type="GO" id="GO:0016747">
    <property type="term" value="F:acyltransferase activity, transferring groups other than amino-acyl groups"/>
    <property type="evidence" value="ECO:0007669"/>
    <property type="project" value="InterPro"/>
</dbReference>
<gene>
    <name evidence="2" type="ORF">HC352_03980</name>
</gene>
<dbReference type="KEGG" id="arca:HC352_03980"/>
<dbReference type="Gene3D" id="3.40.630.30">
    <property type="match status" value="1"/>
</dbReference>
<keyword evidence="3" id="KW-1185">Reference proteome</keyword>
<proteinExistence type="predicted"/>
<evidence type="ECO:0000259" key="1">
    <source>
        <dbReference type="PROSITE" id="PS51186"/>
    </source>
</evidence>
<organism evidence="2 3">
    <name type="scientific">Arcanobacterium buesumense</name>
    <dbReference type="NCBI Taxonomy" id="2722751"/>
    <lineage>
        <taxon>Bacteria</taxon>
        <taxon>Bacillati</taxon>
        <taxon>Actinomycetota</taxon>
        <taxon>Actinomycetes</taxon>
        <taxon>Actinomycetales</taxon>
        <taxon>Actinomycetaceae</taxon>
        <taxon>Arcanobacterium</taxon>
    </lineage>
</organism>
<accession>A0A6H2EJK1</accession>
<dbReference type="Pfam" id="PF00583">
    <property type="entry name" value="Acetyltransf_1"/>
    <property type="match status" value="1"/>
</dbReference>
<dbReference type="SUPFAM" id="SSF55729">
    <property type="entry name" value="Acyl-CoA N-acyltransferases (Nat)"/>
    <property type="match status" value="1"/>
</dbReference>
<name>A0A6H2EJK1_9ACTO</name>
<dbReference type="Proteomes" id="UP000502298">
    <property type="component" value="Chromosome"/>
</dbReference>
<evidence type="ECO:0000313" key="3">
    <source>
        <dbReference type="Proteomes" id="UP000502298"/>
    </source>
</evidence>
<protein>
    <submittedName>
        <fullName evidence="2">GNAT family N-acetyltransferase</fullName>
    </submittedName>
</protein>
<sequence>MFCSPFWTLSVVNEWRDITPVYHVEDSNVGVILGLKDNVLTLTIAGDIEPAIKHISYIQRTFARPSLTLMTQQIADALPTDIKEYLGPSFGWAWDFYYVNKPLNPVHSSHDVVEVALGSSRIASYRDEIFQVLEMSNPISDALDFFDSLSWFTIFSDDRIVAVLGYEEREGCAYLHGLGTHPDYRQHGYGGAVMVGAVNQLLKRNTSVQFGMWAWNNNARRLYRRLGITHGGALIHAQRQAFKELG</sequence>
<dbReference type="CDD" id="cd04301">
    <property type="entry name" value="NAT_SF"/>
    <property type="match status" value="1"/>
</dbReference>
<feature type="domain" description="N-acetyltransferase" evidence="1">
    <location>
        <begin position="113"/>
        <end position="246"/>
    </location>
</feature>
<dbReference type="AlphaFoldDB" id="A0A6H2EJK1"/>
<dbReference type="InterPro" id="IPR016181">
    <property type="entry name" value="Acyl_CoA_acyltransferase"/>
</dbReference>
<reference evidence="2 3" key="1">
    <citation type="submission" date="2020-03" db="EMBL/GenBank/DDBJ databases">
        <title>Complete genome of Arcanobacterium buesumensis sp. nov. strain 2701.</title>
        <authorList>
            <person name="Borowiak M."/>
            <person name="Alssahen M."/>
            <person name="Laemmler C."/>
            <person name="Malorny B."/>
            <person name="Hassan A."/>
            <person name="Prenger-Berninghoff E."/>
            <person name="Ploetz M."/>
            <person name="Abdulmawjood A."/>
        </authorList>
    </citation>
    <scope>NUCLEOTIDE SEQUENCE [LARGE SCALE GENOMIC DNA]</scope>
    <source>
        <strain evidence="2 3">2701</strain>
    </source>
</reference>
<evidence type="ECO:0000313" key="2">
    <source>
        <dbReference type="EMBL" id="QJC21745.1"/>
    </source>
</evidence>
<dbReference type="EMBL" id="CP050804">
    <property type="protein sequence ID" value="QJC21745.1"/>
    <property type="molecule type" value="Genomic_DNA"/>
</dbReference>
<dbReference type="PROSITE" id="PS51186">
    <property type="entry name" value="GNAT"/>
    <property type="match status" value="1"/>
</dbReference>